<dbReference type="InterPro" id="IPR036397">
    <property type="entry name" value="RNaseH_sf"/>
</dbReference>
<evidence type="ECO:0000313" key="1">
    <source>
        <dbReference type="EMBL" id="BBI30407.1"/>
    </source>
</evidence>
<proteinExistence type="predicted"/>
<dbReference type="GO" id="GO:0004527">
    <property type="term" value="F:exonuclease activity"/>
    <property type="evidence" value="ECO:0007669"/>
    <property type="project" value="UniProtKB-KW"/>
</dbReference>
<dbReference type="Proteomes" id="UP001161669">
    <property type="component" value="Segment"/>
</dbReference>
<protein>
    <submittedName>
        <fullName evidence="1">Exonuclease domain-containing protein</fullName>
    </submittedName>
</protein>
<dbReference type="GO" id="GO:0003676">
    <property type="term" value="F:nucleic acid binding"/>
    <property type="evidence" value="ECO:0007669"/>
    <property type="project" value="InterPro"/>
</dbReference>
<keyword evidence="2" id="KW-1185">Reference proteome</keyword>
<dbReference type="InterPro" id="IPR012337">
    <property type="entry name" value="RNaseH-like_sf"/>
</dbReference>
<dbReference type="SUPFAM" id="SSF53098">
    <property type="entry name" value="Ribonuclease H-like"/>
    <property type="match status" value="1"/>
</dbReference>
<dbReference type="Gene3D" id="3.30.420.10">
    <property type="entry name" value="Ribonuclease H-like superfamily/Ribonuclease H"/>
    <property type="match status" value="1"/>
</dbReference>
<dbReference type="KEGG" id="vg:80540759"/>
<organism evidence="1 2">
    <name type="scientific">Acanthamoeba castellanii medusavirus J1</name>
    <dbReference type="NCBI Taxonomy" id="3114988"/>
    <lineage>
        <taxon>Viruses</taxon>
        <taxon>Varidnaviria</taxon>
        <taxon>Bamfordvirae</taxon>
        <taxon>Nucleocytoviricota</taxon>
        <taxon>Megaviricetes</taxon>
        <taxon>Mamonoviridae</taxon>
        <taxon>Medusavirus</taxon>
        <taxon>Medusavirus medusae</taxon>
    </lineage>
</organism>
<dbReference type="EMBL" id="AP018495">
    <property type="protein sequence ID" value="BBI30407.1"/>
    <property type="molecule type" value="Genomic_DNA"/>
</dbReference>
<name>A0A3T1CX48_9VIRU</name>
<accession>A0A3T1CX48</accession>
<sequence>MNSTTIYTVYLDTETDYGTQPKNPTTVQIGLHCQQLGIELRLGGAGHRGADLWLSALRILTSLIRVSGTLVVLAHNGFNFDFMNLVTEAQKESRIAEVEAWLTEAERGGLTVRFADTIEILMNRGGNVPRPNSFSLDALYSQFLGRIIKNRHDGLEDARALRQIMDAAGFKSAEFLGGGDGYGDSRSAPVAWSAIVAMHRSWSVRDGLIKNPGRPAPVPRVFPVRDAFTPAVASPAVGISASLVVTLFKYANEPDFTATLARSCGFVLYVLSGSVADRYMGVPGRMRAWCQICKSVGRKTNVTSLFFGESAQDHPLMVASQHQTTDILGVINDPPCIVPDVTQQLILMDPYADKIAERIAAVARASDASPTNNTNARDASTELHAACANLVKNAKLELQWKAMGASSDDEATTTI</sequence>
<evidence type="ECO:0000313" key="2">
    <source>
        <dbReference type="Proteomes" id="UP001161669"/>
    </source>
</evidence>
<keyword evidence="1" id="KW-0269">Exonuclease</keyword>
<keyword evidence="1" id="KW-0540">Nuclease</keyword>
<keyword evidence="1" id="KW-0378">Hydrolase</keyword>
<reference evidence="2" key="1">
    <citation type="journal article" date="2019" name="J. Virol.">
        <title>Medusavirus, a novel large DNA virus discovered from hot spring water.</title>
        <authorList>
            <person name="Yoshikawa G."/>
            <person name="Blanc-Mathieu R."/>
            <person name="Song C."/>
            <person name="Kayama Y."/>
            <person name="Mochizuki T."/>
            <person name="Murata K."/>
            <person name="Ogata H."/>
            <person name="Takemura M."/>
        </authorList>
    </citation>
    <scope>NUCLEOTIDE SEQUENCE [LARGE SCALE GENOMIC DNA]</scope>
</reference>